<dbReference type="PANTHER" id="PTHR43531">
    <property type="entry name" value="PROTEIN ICFG"/>
    <property type="match status" value="1"/>
</dbReference>
<evidence type="ECO:0000256" key="1">
    <source>
        <dbReference type="ARBA" id="ARBA00004370"/>
    </source>
</evidence>
<keyword evidence="4" id="KW-0807">Transducer</keyword>
<dbReference type="GO" id="GO:0007165">
    <property type="term" value="P:signal transduction"/>
    <property type="evidence" value="ECO:0007669"/>
    <property type="project" value="UniProtKB-KW"/>
</dbReference>
<dbReference type="PROSITE" id="PS50111">
    <property type="entry name" value="CHEMOTAXIS_TRANSDUC_2"/>
    <property type="match status" value="1"/>
</dbReference>
<comment type="subcellular location">
    <subcellularLocation>
        <location evidence="1">Membrane</location>
    </subcellularLocation>
</comment>
<dbReference type="Gene3D" id="1.10.287.950">
    <property type="entry name" value="Methyl-accepting chemotaxis protein"/>
    <property type="match status" value="1"/>
</dbReference>
<evidence type="ECO:0000256" key="3">
    <source>
        <dbReference type="ARBA" id="ARBA00029447"/>
    </source>
</evidence>
<dbReference type="EMBL" id="MKIO01000024">
    <property type="protein sequence ID" value="OLP56053.1"/>
    <property type="molecule type" value="Genomic_DNA"/>
</dbReference>
<evidence type="ECO:0000259" key="7">
    <source>
        <dbReference type="PROSITE" id="PS50112"/>
    </source>
</evidence>
<evidence type="ECO:0000313" key="11">
    <source>
        <dbReference type="Proteomes" id="UP000186143"/>
    </source>
</evidence>
<feature type="compositionally biased region" description="Low complexity" evidence="5">
    <location>
        <begin position="571"/>
        <end position="595"/>
    </location>
</feature>
<dbReference type="SMART" id="SM00086">
    <property type="entry name" value="PAC"/>
    <property type="match status" value="2"/>
</dbReference>
<feature type="domain" description="PAS" evidence="7">
    <location>
        <begin position="149"/>
        <end position="173"/>
    </location>
</feature>
<dbReference type="PANTHER" id="PTHR43531:SF11">
    <property type="entry name" value="METHYL-ACCEPTING CHEMOTAXIS PROTEIN 3"/>
    <property type="match status" value="1"/>
</dbReference>
<dbReference type="AlphaFoldDB" id="A0A1Q9AL64"/>
<dbReference type="SMART" id="SM00091">
    <property type="entry name" value="PAS"/>
    <property type="match status" value="2"/>
</dbReference>
<feature type="compositionally biased region" description="Low complexity" evidence="5">
    <location>
        <begin position="612"/>
        <end position="627"/>
    </location>
</feature>
<reference evidence="10 11" key="1">
    <citation type="submission" date="2016-09" db="EMBL/GenBank/DDBJ databases">
        <title>Rhizobium sp. nov., a novel species isolated from the rice rhizosphere.</title>
        <authorList>
            <person name="Zhao J."/>
            <person name="Zhang X."/>
        </authorList>
    </citation>
    <scope>NUCLEOTIDE SEQUENCE [LARGE SCALE GENOMIC DNA]</scope>
    <source>
        <strain evidence="10 11">MH17</strain>
    </source>
</reference>
<protein>
    <submittedName>
        <fullName evidence="10">Chemotaxis protein</fullName>
    </submittedName>
</protein>
<dbReference type="InterPro" id="IPR035965">
    <property type="entry name" value="PAS-like_dom_sf"/>
</dbReference>
<dbReference type="GO" id="GO:0004888">
    <property type="term" value="F:transmembrane signaling receptor activity"/>
    <property type="evidence" value="ECO:0007669"/>
    <property type="project" value="InterPro"/>
</dbReference>
<evidence type="ECO:0000256" key="4">
    <source>
        <dbReference type="PROSITE-ProRule" id="PRU00284"/>
    </source>
</evidence>
<dbReference type="InterPro" id="IPR051310">
    <property type="entry name" value="MCP_chemotaxis"/>
</dbReference>
<dbReference type="SMART" id="SM00283">
    <property type="entry name" value="MA"/>
    <property type="match status" value="1"/>
</dbReference>
<dbReference type="InterPro" id="IPR000700">
    <property type="entry name" value="PAS-assoc_C"/>
</dbReference>
<dbReference type="GO" id="GO:0016020">
    <property type="term" value="C:membrane"/>
    <property type="evidence" value="ECO:0007669"/>
    <property type="project" value="UniProtKB-SubCell"/>
</dbReference>
<dbReference type="Gene3D" id="3.30.450.20">
    <property type="entry name" value="PAS domain"/>
    <property type="match status" value="2"/>
</dbReference>
<dbReference type="PROSITE" id="PS50112">
    <property type="entry name" value="PAS"/>
    <property type="match status" value="1"/>
</dbReference>
<dbReference type="SUPFAM" id="SSF58104">
    <property type="entry name" value="Methyl-accepting chemotaxis protein (MCP) signaling domain"/>
    <property type="match status" value="1"/>
</dbReference>
<dbReference type="CDD" id="cd00130">
    <property type="entry name" value="PAS"/>
    <property type="match status" value="2"/>
</dbReference>
<dbReference type="FunFam" id="1.10.287.950:FF:000001">
    <property type="entry name" value="Methyl-accepting chemotaxis sensory transducer"/>
    <property type="match status" value="1"/>
</dbReference>
<feature type="domain" description="PAC" evidence="8">
    <location>
        <begin position="202"/>
        <end position="254"/>
    </location>
</feature>
<dbReference type="InterPro" id="IPR013655">
    <property type="entry name" value="PAS_fold_3"/>
</dbReference>
<sequence>MVAFFTSKSQAKLDAIARSYAVIEFSLDGYILDANQGFLETMGYQLDEIRGKHHRIFVEAQDAASQAYAAFWAKLKRGEFDRGQYRRLGKGGREIWIEASYSPVLQGGRPVSIIKCATDITARTLKSAEDAGKLTAISRAQAVIEFTPQGEVLTANENFLQTLGYELTEIVGRHHSIFCDPEQVGSAEYRLFWEALRAGEFVAREVRRVGKGGREVFIQASYNPIFDLSGRVIKVVKFATDVTPRVKNVEMLRTALRLLSQGDLTQRLDRDFTPQLESLRLDFNEAIGRLSETMGAVGDNAQAIAASAEQIRVAADDLAERNDHQASSVEKTAFALSAITRSMADATRQAEEAGRMVEETRGYAEGSGIVVRRAIAAMGQIETSSREISNIIGVIDEIAFQTNLLALNAGVEAARAGDLGKGFAVVAQEVRALAQRSAEAAKEIKRLIQTSGEHVASGVALVGEAGAALDQIAAQVKDINGNVAAVVEAAREQRESLGEINEAVNTLDHGTQQNAALVKQSNAASRDLAEEASGLFHQIGQFRTGGTASATLAETAARMRAPSSRLGSHGAPPAGLPASRSAPARSAPAQSARPATVERPRPAPPPRRLSSAGGAAAVAQEANWEEF</sequence>
<evidence type="ECO:0000256" key="5">
    <source>
        <dbReference type="SAM" id="MobiDB-lite"/>
    </source>
</evidence>
<keyword evidence="2" id="KW-0145">Chemotaxis</keyword>
<comment type="caution">
    <text evidence="10">The sequence shown here is derived from an EMBL/GenBank/DDBJ whole genome shotgun (WGS) entry which is preliminary data.</text>
</comment>
<dbReference type="Pfam" id="PF00015">
    <property type="entry name" value="MCPsignal"/>
    <property type="match status" value="1"/>
</dbReference>
<evidence type="ECO:0000259" key="6">
    <source>
        <dbReference type="PROSITE" id="PS50111"/>
    </source>
</evidence>
<dbReference type="InterPro" id="IPR013656">
    <property type="entry name" value="PAS_4"/>
</dbReference>
<evidence type="ECO:0000313" key="10">
    <source>
        <dbReference type="EMBL" id="OLP56053.1"/>
    </source>
</evidence>
<dbReference type="OrthoDB" id="9765776at2"/>
<dbReference type="CDD" id="cd11386">
    <property type="entry name" value="MCP_signal"/>
    <property type="match status" value="1"/>
</dbReference>
<dbReference type="InterPro" id="IPR003660">
    <property type="entry name" value="HAMP_dom"/>
</dbReference>
<dbReference type="InterPro" id="IPR001610">
    <property type="entry name" value="PAC"/>
</dbReference>
<dbReference type="GO" id="GO:0006935">
    <property type="term" value="P:chemotaxis"/>
    <property type="evidence" value="ECO:0007669"/>
    <property type="project" value="UniProtKB-KW"/>
</dbReference>
<evidence type="ECO:0000259" key="8">
    <source>
        <dbReference type="PROSITE" id="PS50113"/>
    </source>
</evidence>
<name>A0A1Q9AL64_9HYPH</name>
<dbReference type="STRING" id="1672749.BJF92_19735"/>
<organism evidence="10 11">
    <name type="scientific">Xaviernesmea rhizosphaerae</name>
    <dbReference type="NCBI Taxonomy" id="1672749"/>
    <lineage>
        <taxon>Bacteria</taxon>
        <taxon>Pseudomonadati</taxon>
        <taxon>Pseudomonadota</taxon>
        <taxon>Alphaproteobacteria</taxon>
        <taxon>Hyphomicrobiales</taxon>
        <taxon>Rhizobiaceae</taxon>
        <taxon>Rhizobium/Agrobacterium group</taxon>
        <taxon>Xaviernesmea</taxon>
    </lineage>
</organism>
<gene>
    <name evidence="10" type="ORF">BJF92_19735</name>
</gene>
<dbReference type="PROSITE" id="PS50113">
    <property type="entry name" value="PAC"/>
    <property type="match status" value="1"/>
</dbReference>
<dbReference type="InterPro" id="IPR004090">
    <property type="entry name" value="Chemotax_Me-accpt_rcpt"/>
</dbReference>
<accession>A0A1Q9AL64</accession>
<dbReference type="PRINTS" id="PR00260">
    <property type="entry name" value="CHEMTRNSDUCR"/>
</dbReference>
<dbReference type="InterPro" id="IPR004089">
    <property type="entry name" value="MCPsignal_dom"/>
</dbReference>
<dbReference type="SUPFAM" id="SSF55785">
    <property type="entry name" value="PYP-like sensor domain (PAS domain)"/>
    <property type="match status" value="2"/>
</dbReference>
<evidence type="ECO:0000259" key="9">
    <source>
        <dbReference type="PROSITE" id="PS50885"/>
    </source>
</evidence>
<dbReference type="Pfam" id="PF08448">
    <property type="entry name" value="PAS_4"/>
    <property type="match status" value="1"/>
</dbReference>
<comment type="similarity">
    <text evidence="3">Belongs to the methyl-accepting chemotaxis (MCP) protein family.</text>
</comment>
<evidence type="ECO:0000256" key="2">
    <source>
        <dbReference type="ARBA" id="ARBA00022500"/>
    </source>
</evidence>
<dbReference type="Proteomes" id="UP000186143">
    <property type="component" value="Unassembled WGS sequence"/>
</dbReference>
<proteinExistence type="inferred from homology"/>
<dbReference type="Pfam" id="PF08447">
    <property type="entry name" value="PAS_3"/>
    <property type="match status" value="1"/>
</dbReference>
<dbReference type="InterPro" id="IPR000014">
    <property type="entry name" value="PAS"/>
</dbReference>
<feature type="domain" description="Methyl-accepting transducer" evidence="6">
    <location>
        <begin position="300"/>
        <end position="529"/>
    </location>
</feature>
<feature type="region of interest" description="Disordered" evidence="5">
    <location>
        <begin position="556"/>
        <end position="627"/>
    </location>
</feature>
<dbReference type="NCBIfam" id="TIGR00229">
    <property type="entry name" value="sensory_box"/>
    <property type="match status" value="2"/>
</dbReference>
<feature type="domain" description="HAMP" evidence="9">
    <location>
        <begin position="243"/>
        <end position="295"/>
    </location>
</feature>
<dbReference type="PROSITE" id="PS50885">
    <property type="entry name" value="HAMP"/>
    <property type="match status" value="1"/>
</dbReference>